<keyword evidence="2" id="KW-1185">Reference proteome</keyword>
<evidence type="ECO:0000313" key="1">
    <source>
        <dbReference type="EMBL" id="QFS50736.1"/>
    </source>
</evidence>
<reference evidence="1 2" key="1">
    <citation type="submission" date="2019-10" db="EMBL/GenBank/DDBJ databases">
        <title>Genomic and transcriptomic insights into the perfect genentic adaptation of a filamentous nitrogen-fixing cyanobacterium to rice fields.</title>
        <authorList>
            <person name="Chen Z."/>
        </authorList>
    </citation>
    <scope>NUCLEOTIDE SEQUENCE [LARGE SCALE GENOMIC DNA]</scope>
    <source>
        <strain evidence="1">CCNUC1</strain>
    </source>
</reference>
<proteinExistence type="predicted"/>
<dbReference type="AlphaFoldDB" id="A0A5P8WEX1"/>
<dbReference type="EMBL" id="CP045227">
    <property type="protein sequence ID" value="QFS50736.1"/>
    <property type="molecule type" value="Genomic_DNA"/>
</dbReference>
<protein>
    <submittedName>
        <fullName evidence="1">Uncharacterized protein</fullName>
    </submittedName>
</protein>
<evidence type="ECO:0000313" key="2">
    <source>
        <dbReference type="Proteomes" id="UP000326678"/>
    </source>
</evidence>
<sequence>MIANSKTIITRTNDFHHDQSYALSYNRDFSERAVGFLIHRFYII</sequence>
<accession>A0A5P8WEX1</accession>
<name>A0A5P8WEX1_9NOSO</name>
<organism evidence="1 2">
    <name type="scientific">Nostoc sphaeroides CCNUC1</name>
    <dbReference type="NCBI Taxonomy" id="2653204"/>
    <lineage>
        <taxon>Bacteria</taxon>
        <taxon>Bacillati</taxon>
        <taxon>Cyanobacteriota</taxon>
        <taxon>Cyanophyceae</taxon>
        <taxon>Nostocales</taxon>
        <taxon>Nostocaceae</taxon>
        <taxon>Nostoc</taxon>
    </lineage>
</organism>
<dbReference type="Proteomes" id="UP000326678">
    <property type="component" value="Chromosome Gxm2"/>
</dbReference>
<gene>
    <name evidence="1" type="ORF">GXM_08230</name>
</gene>
<dbReference type="KEGG" id="nsh:GXM_08230"/>